<dbReference type="SMART" id="SM00267">
    <property type="entry name" value="GGDEF"/>
    <property type="match status" value="1"/>
</dbReference>
<dbReference type="Gene3D" id="6.10.250.690">
    <property type="match status" value="1"/>
</dbReference>
<dbReference type="NCBIfam" id="TIGR00254">
    <property type="entry name" value="GGDEF"/>
    <property type="match status" value="1"/>
</dbReference>
<comment type="catalytic activity">
    <reaction evidence="2">
        <text>2 GTP = 3',3'-c-di-GMP + 2 diphosphate</text>
        <dbReference type="Rhea" id="RHEA:24898"/>
        <dbReference type="ChEBI" id="CHEBI:33019"/>
        <dbReference type="ChEBI" id="CHEBI:37565"/>
        <dbReference type="ChEBI" id="CHEBI:58805"/>
        <dbReference type="EC" id="2.7.7.65"/>
    </reaction>
</comment>
<gene>
    <name evidence="6" type="ORF">HNR50_004158</name>
</gene>
<dbReference type="CDD" id="cd01949">
    <property type="entry name" value="GGDEF"/>
    <property type="match status" value="1"/>
</dbReference>
<dbReference type="InterPro" id="IPR043128">
    <property type="entry name" value="Rev_trsase/Diguanyl_cyclase"/>
</dbReference>
<dbReference type="AlphaFoldDB" id="A0A841RI77"/>
<name>A0A841RI77_9SPIO</name>
<dbReference type="GO" id="GO:1902201">
    <property type="term" value="P:negative regulation of bacterial-type flagellum-dependent cell motility"/>
    <property type="evidence" value="ECO:0007669"/>
    <property type="project" value="TreeGrafter"/>
</dbReference>
<dbReference type="Gene3D" id="3.30.70.270">
    <property type="match status" value="1"/>
</dbReference>
<dbReference type="GO" id="GO:0052621">
    <property type="term" value="F:diguanylate cyclase activity"/>
    <property type="evidence" value="ECO:0007669"/>
    <property type="project" value="UniProtKB-EC"/>
</dbReference>
<protein>
    <recommendedName>
        <fullName evidence="1">diguanylate cyclase</fullName>
        <ecNumber evidence="1">2.7.7.65</ecNumber>
    </recommendedName>
</protein>
<feature type="domain" description="GGDEF" evidence="5">
    <location>
        <begin position="168"/>
        <end position="297"/>
    </location>
</feature>
<dbReference type="PROSITE" id="PS50887">
    <property type="entry name" value="GGDEF"/>
    <property type="match status" value="1"/>
</dbReference>
<evidence type="ECO:0000256" key="2">
    <source>
        <dbReference type="ARBA" id="ARBA00034247"/>
    </source>
</evidence>
<dbReference type="GO" id="GO:0005886">
    <property type="term" value="C:plasma membrane"/>
    <property type="evidence" value="ECO:0007669"/>
    <property type="project" value="TreeGrafter"/>
</dbReference>
<dbReference type="SUPFAM" id="SSF55073">
    <property type="entry name" value="Nucleotide cyclase"/>
    <property type="match status" value="1"/>
</dbReference>
<keyword evidence="3" id="KW-0597">Phosphoprotein</keyword>
<dbReference type="Proteomes" id="UP000587760">
    <property type="component" value="Unassembled WGS sequence"/>
</dbReference>
<dbReference type="Pfam" id="PF00072">
    <property type="entry name" value="Response_reg"/>
    <property type="match status" value="1"/>
</dbReference>
<dbReference type="GO" id="GO:0043709">
    <property type="term" value="P:cell adhesion involved in single-species biofilm formation"/>
    <property type="evidence" value="ECO:0007669"/>
    <property type="project" value="TreeGrafter"/>
</dbReference>
<dbReference type="InterPro" id="IPR029787">
    <property type="entry name" value="Nucleotide_cyclase"/>
</dbReference>
<evidence type="ECO:0000259" key="5">
    <source>
        <dbReference type="PROSITE" id="PS50887"/>
    </source>
</evidence>
<dbReference type="EMBL" id="JACHGJ010000012">
    <property type="protein sequence ID" value="MBB6482459.1"/>
    <property type="molecule type" value="Genomic_DNA"/>
</dbReference>
<evidence type="ECO:0000313" key="7">
    <source>
        <dbReference type="Proteomes" id="UP000587760"/>
    </source>
</evidence>
<dbReference type="EC" id="2.7.7.65" evidence="1"/>
<feature type="domain" description="Response regulatory" evidence="4">
    <location>
        <begin position="9"/>
        <end position="125"/>
    </location>
</feature>
<dbReference type="SMART" id="SM00448">
    <property type="entry name" value="REC"/>
    <property type="match status" value="1"/>
</dbReference>
<organism evidence="6 7">
    <name type="scientific">Spirochaeta isovalerica</name>
    <dbReference type="NCBI Taxonomy" id="150"/>
    <lineage>
        <taxon>Bacteria</taxon>
        <taxon>Pseudomonadati</taxon>
        <taxon>Spirochaetota</taxon>
        <taxon>Spirochaetia</taxon>
        <taxon>Spirochaetales</taxon>
        <taxon>Spirochaetaceae</taxon>
        <taxon>Spirochaeta</taxon>
    </lineage>
</organism>
<sequence>MNDKSTLSSILVVDDDPAVSQLIQCILTEEQYAVETASDGREALARDDLKTFDLFILDINMPAMNGYSLCTELKNSYEMRDTPVIFLTGNILPEDKVKGFECGAIDYITKPFNGSELIARVRNHLEVKHNRDYLKQMALTDGLTQLYNHSYIHERLVEEISYTKRHELNLSLIMFDLDNFKLVNDTFGHKQGDKVLQKVSRSIKDIIREEDVAGRYGGEEFIIILPNTDHVSAFKVAEKIRKSVKNLKWDNRDMKITLSGGVSTLSKESINEFIEKTDVLLYKAKHDGKDKIISAVPVMN</sequence>
<dbReference type="InterPro" id="IPR011006">
    <property type="entry name" value="CheY-like_superfamily"/>
</dbReference>
<dbReference type="RefSeq" id="WP_184748697.1">
    <property type="nucleotide sequence ID" value="NZ_JACHGJ010000012.1"/>
</dbReference>
<reference evidence="6 7" key="1">
    <citation type="submission" date="2020-08" db="EMBL/GenBank/DDBJ databases">
        <title>Genomic Encyclopedia of Type Strains, Phase IV (KMG-IV): sequencing the most valuable type-strain genomes for metagenomic binning, comparative biology and taxonomic classification.</title>
        <authorList>
            <person name="Goeker M."/>
        </authorList>
    </citation>
    <scope>NUCLEOTIDE SEQUENCE [LARGE SCALE GENOMIC DNA]</scope>
    <source>
        <strain evidence="6 7">DSM 2461</strain>
    </source>
</reference>
<dbReference type="Gene3D" id="3.40.50.2300">
    <property type="match status" value="1"/>
</dbReference>
<keyword evidence="7" id="KW-1185">Reference proteome</keyword>
<evidence type="ECO:0000313" key="6">
    <source>
        <dbReference type="EMBL" id="MBB6482459.1"/>
    </source>
</evidence>
<dbReference type="SUPFAM" id="SSF52172">
    <property type="entry name" value="CheY-like"/>
    <property type="match status" value="1"/>
</dbReference>
<evidence type="ECO:0000256" key="1">
    <source>
        <dbReference type="ARBA" id="ARBA00012528"/>
    </source>
</evidence>
<dbReference type="InterPro" id="IPR050469">
    <property type="entry name" value="Diguanylate_Cyclase"/>
</dbReference>
<dbReference type="InterPro" id="IPR001789">
    <property type="entry name" value="Sig_transdc_resp-reg_receiver"/>
</dbReference>
<feature type="modified residue" description="4-aspartylphosphate" evidence="3">
    <location>
        <position position="58"/>
    </location>
</feature>
<dbReference type="PANTHER" id="PTHR45138">
    <property type="entry name" value="REGULATORY COMPONENTS OF SENSORY TRANSDUCTION SYSTEM"/>
    <property type="match status" value="1"/>
</dbReference>
<accession>A0A841RI77</accession>
<dbReference type="GO" id="GO:0000160">
    <property type="term" value="P:phosphorelay signal transduction system"/>
    <property type="evidence" value="ECO:0007669"/>
    <property type="project" value="InterPro"/>
</dbReference>
<dbReference type="InterPro" id="IPR000160">
    <property type="entry name" value="GGDEF_dom"/>
</dbReference>
<dbReference type="FunFam" id="3.30.70.270:FF:000001">
    <property type="entry name" value="Diguanylate cyclase domain protein"/>
    <property type="match status" value="1"/>
</dbReference>
<dbReference type="PROSITE" id="PS50110">
    <property type="entry name" value="RESPONSE_REGULATORY"/>
    <property type="match status" value="1"/>
</dbReference>
<evidence type="ECO:0000256" key="3">
    <source>
        <dbReference type="PROSITE-ProRule" id="PRU00169"/>
    </source>
</evidence>
<dbReference type="PANTHER" id="PTHR45138:SF9">
    <property type="entry name" value="DIGUANYLATE CYCLASE DGCM-RELATED"/>
    <property type="match status" value="1"/>
</dbReference>
<evidence type="ECO:0000259" key="4">
    <source>
        <dbReference type="PROSITE" id="PS50110"/>
    </source>
</evidence>
<comment type="caution">
    <text evidence="6">The sequence shown here is derived from an EMBL/GenBank/DDBJ whole genome shotgun (WGS) entry which is preliminary data.</text>
</comment>
<proteinExistence type="predicted"/>
<dbReference type="Pfam" id="PF00990">
    <property type="entry name" value="GGDEF"/>
    <property type="match status" value="1"/>
</dbReference>